<sequence>MKEPLEHFEQELEAWQAREQKFEKLFGPAILKTSAYLKEKLAMFEQLEYKYGAVELGSTGSSLLRQRRREIERAVYPSPVVRALYRLAKAVLSNSNNFAYEKQILNNYKQVHAQVQASGFSIGEGQVERMVRQGNRECTLPVSYFVSEKEKMDFELKFVRDNAGEYQMQGYTAQYQSLGPDALNRRCTFSKDQSVDISARQCYNLLAGRAICIDHGQGKGQWIQLDFNDKDAAGNFKTKVFPPDYGFDLSKSISDLAIVEALNFSAKATLMDKLSEGERISVTNEKGQQVEIEANPHRRRLDIYEKGILKNGTDRIASAGFKETRQATMKVVKPAKAKGIR</sequence>
<name>A0AAJ5W678_9SPHI</name>
<accession>A0AAJ5W678</accession>
<dbReference type="EMBL" id="CP119313">
    <property type="protein sequence ID" value="WEK17890.1"/>
    <property type="molecule type" value="Genomic_DNA"/>
</dbReference>
<dbReference type="AlphaFoldDB" id="A0AAJ5W678"/>
<reference evidence="1" key="1">
    <citation type="submission" date="2023-03" db="EMBL/GenBank/DDBJ databases">
        <title>Andean soil-derived lignocellulolytic bacterial consortium as a source of novel taxa and putative plastic-active enzymes.</title>
        <authorList>
            <person name="Diaz-Garcia L."/>
            <person name="Chuvochina M."/>
            <person name="Feuerriegel G."/>
            <person name="Bunk B."/>
            <person name="Sproer C."/>
            <person name="Streit W.R."/>
            <person name="Rodriguez L.M."/>
            <person name="Overmann J."/>
            <person name="Jimenez D.J."/>
        </authorList>
    </citation>
    <scope>NUCLEOTIDE SEQUENCE</scope>
    <source>
        <strain evidence="1">MAG 3858</strain>
    </source>
</reference>
<evidence type="ECO:0000313" key="2">
    <source>
        <dbReference type="Proteomes" id="UP001214530"/>
    </source>
</evidence>
<evidence type="ECO:0000313" key="1">
    <source>
        <dbReference type="EMBL" id="WEK17890.1"/>
    </source>
</evidence>
<dbReference type="Proteomes" id="UP001214530">
    <property type="component" value="Chromosome"/>
</dbReference>
<protein>
    <submittedName>
        <fullName evidence="1">Uncharacterized protein</fullName>
    </submittedName>
</protein>
<organism evidence="1 2">
    <name type="scientific">Candidatus Pedobacter colombiensis</name>
    <dbReference type="NCBI Taxonomy" id="3121371"/>
    <lineage>
        <taxon>Bacteria</taxon>
        <taxon>Pseudomonadati</taxon>
        <taxon>Bacteroidota</taxon>
        <taxon>Sphingobacteriia</taxon>
        <taxon>Sphingobacteriales</taxon>
        <taxon>Sphingobacteriaceae</taxon>
        <taxon>Pedobacter</taxon>
    </lineage>
</organism>
<proteinExistence type="predicted"/>
<gene>
    <name evidence="1" type="ORF">P0Y49_13890</name>
</gene>